<evidence type="ECO:0000313" key="2">
    <source>
        <dbReference type="EMBL" id="KAI1874394.1"/>
    </source>
</evidence>
<evidence type="ECO:0000313" key="3">
    <source>
        <dbReference type="Proteomes" id="UP000829685"/>
    </source>
</evidence>
<dbReference type="Gene3D" id="3.40.50.1820">
    <property type="entry name" value="alpha/beta hydrolase"/>
    <property type="match status" value="2"/>
</dbReference>
<proteinExistence type="predicted"/>
<dbReference type="InterPro" id="IPR013094">
    <property type="entry name" value="AB_hydrolase_3"/>
</dbReference>
<feature type="domain" description="Alpha/beta hydrolase fold-3" evidence="1">
    <location>
        <begin position="74"/>
        <end position="186"/>
    </location>
</feature>
<dbReference type="GO" id="GO:0016787">
    <property type="term" value="F:hydrolase activity"/>
    <property type="evidence" value="ECO:0007669"/>
    <property type="project" value="InterPro"/>
</dbReference>
<gene>
    <name evidence="2" type="ORF">JX265_004602</name>
</gene>
<dbReference type="Proteomes" id="UP000829685">
    <property type="component" value="Unassembled WGS sequence"/>
</dbReference>
<dbReference type="InterPro" id="IPR029058">
    <property type="entry name" value="AB_hydrolase_fold"/>
</dbReference>
<dbReference type="EMBL" id="JAFIMR010000009">
    <property type="protein sequence ID" value="KAI1874394.1"/>
    <property type="molecule type" value="Genomic_DNA"/>
</dbReference>
<evidence type="ECO:0000259" key="1">
    <source>
        <dbReference type="Pfam" id="PF07859"/>
    </source>
</evidence>
<protein>
    <recommendedName>
        <fullName evidence="1">Alpha/beta hydrolase fold-3 domain-containing protein</fullName>
    </recommendedName>
</protein>
<name>A0A9P9WPZ9_9PEZI</name>
<comment type="caution">
    <text evidence="2">The sequence shown here is derived from an EMBL/GenBank/DDBJ whole genome shotgun (WGS) entry which is preliminary data.</text>
</comment>
<dbReference type="AlphaFoldDB" id="A0A9P9WPZ9"/>
<dbReference type="SUPFAM" id="SSF53474">
    <property type="entry name" value="alpha/beta-Hydrolases"/>
    <property type="match status" value="1"/>
</dbReference>
<keyword evidence="3" id="KW-1185">Reference proteome</keyword>
<accession>A0A9P9WPZ9</accession>
<dbReference type="Pfam" id="PF07859">
    <property type="entry name" value="Abhydrolase_3"/>
    <property type="match status" value="1"/>
</dbReference>
<organism evidence="2 3">
    <name type="scientific">Neoarthrinium moseri</name>
    <dbReference type="NCBI Taxonomy" id="1658444"/>
    <lineage>
        <taxon>Eukaryota</taxon>
        <taxon>Fungi</taxon>
        <taxon>Dikarya</taxon>
        <taxon>Ascomycota</taxon>
        <taxon>Pezizomycotina</taxon>
        <taxon>Sordariomycetes</taxon>
        <taxon>Xylariomycetidae</taxon>
        <taxon>Amphisphaeriales</taxon>
        <taxon>Apiosporaceae</taxon>
        <taxon>Neoarthrinium</taxon>
    </lineage>
</organism>
<reference evidence="2" key="1">
    <citation type="submission" date="2021-03" db="EMBL/GenBank/DDBJ databases">
        <title>Revisited historic fungal species revealed as producer of novel bioactive compounds through whole genome sequencing and comparative genomics.</title>
        <authorList>
            <person name="Vignolle G.A."/>
            <person name="Hochenegger N."/>
            <person name="Mach R.L."/>
            <person name="Mach-Aigner A.R."/>
            <person name="Javad Rahimi M."/>
            <person name="Salim K.A."/>
            <person name="Chan C.M."/>
            <person name="Lim L.B.L."/>
            <person name="Cai F."/>
            <person name="Druzhinina I.S."/>
            <person name="U'Ren J.M."/>
            <person name="Derntl C."/>
        </authorList>
    </citation>
    <scope>NUCLEOTIDE SEQUENCE</scope>
    <source>
        <strain evidence="2">TUCIM 5799</strain>
    </source>
</reference>
<sequence>MSDQNIKPQTTGGIWFPNAFRPEVADAKKPIILHFHPGGYVMGDVRVDGAFAARLLSEKIGCYALWTDHGEAVGLPAPRGALIFSPAVSFLAATDPKTVLENPNYKNDYMDPTFVTWGARRFVLNEPTATTYMNPLQSPFKSPCPIWVYCGGCELFYDDATEFVSKMKDIPGNEVSYVVKRLANHDISFAGNLLGWKTEAEKIADRAGRWVAELLH</sequence>